<dbReference type="SUPFAM" id="SSF52833">
    <property type="entry name" value="Thioredoxin-like"/>
    <property type="match status" value="1"/>
</dbReference>
<reference evidence="8 9" key="1">
    <citation type="submission" date="2023-08" db="EMBL/GenBank/DDBJ databases">
        <authorList>
            <person name="Park J.-S."/>
        </authorList>
    </citation>
    <scope>NUCLEOTIDE SEQUENCE [LARGE SCALE GENOMIC DNA]</scope>
    <source>
        <strain evidence="8 9">2205BS29-5</strain>
    </source>
</reference>
<dbReference type="PANTHER" id="PTHR13887:SF14">
    <property type="entry name" value="DISULFIDE BOND FORMATION PROTEIN D"/>
    <property type="match status" value="1"/>
</dbReference>
<evidence type="ECO:0000256" key="3">
    <source>
        <dbReference type="ARBA" id="ARBA00023157"/>
    </source>
</evidence>
<sequence length="257" mass="27744">MTRPPMTRLPLTPLIAALLLCAGPAAAFDFKTMSDSQKAEFGEAVRDYLMANPEVLIESINVLEERRAAETAQNDVALVAANREAIFQDGHSWVGGNPEGDLTIVEFIDYRCGVCRRFNDEVHEVVAADGNIRLVLKEFPILGQDSEMSARFAIAALQLGGNAAYRKAHDALIAMRGPATLEALGPLAAEIGLDPTEVTNMMNTEPVSAILRENRQLAERMAIMGTPTFVIGDDLLRGVPAEGLTATVERIRAGQKG</sequence>
<evidence type="ECO:0000313" key="8">
    <source>
        <dbReference type="EMBL" id="MDP5305688.1"/>
    </source>
</evidence>
<dbReference type="EMBL" id="JAVAMQ010000001">
    <property type="protein sequence ID" value="MDP5305688.1"/>
    <property type="molecule type" value="Genomic_DNA"/>
</dbReference>
<gene>
    <name evidence="8" type="ORF">Q5Y72_01065</name>
</gene>
<dbReference type="RefSeq" id="WP_305961563.1">
    <property type="nucleotide sequence ID" value="NZ_JAVAMQ010000001.1"/>
</dbReference>
<accession>A0ABT9J7A5</accession>
<dbReference type="InterPro" id="IPR041205">
    <property type="entry name" value="ScsC_N"/>
</dbReference>
<keyword evidence="4" id="KW-0676">Redox-active center</keyword>
<evidence type="ECO:0000259" key="7">
    <source>
        <dbReference type="Pfam" id="PF18312"/>
    </source>
</evidence>
<evidence type="ECO:0000256" key="2">
    <source>
        <dbReference type="ARBA" id="ARBA00023002"/>
    </source>
</evidence>
<evidence type="ECO:0000256" key="5">
    <source>
        <dbReference type="SAM" id="SignalP"/>
    </source>
</evidence>
<dbReference type="InterPro" id="IPR036249">
    <property type="entry name" value="Thioredoxin-like_sf"/>
</dbReference>
<keyword evidence="2" id="KW-0560">Oxidoreductase</keyword>
<dbReference type="CDD" id="cd03023">
    <property type="entry name" value="DsbA_Com1_like"/>
    <property type="match status" value="1"/>
</dbReference>
<evidence type="ECO:0000256" key="4">
    <source>
        <dbReference type="ARBA" id="ARBA00023284"/>
    </source>
</evidence>
<dbReference type="Proteomes" id="UP001224997">
    <property type="component" value="Unassembled WGS sequence"/>
</dbReference>
<evidence type="ECO:0000259" key="6">
    <source>
        <dbReference type="Pfam" id="PF01323"/>
    </source>
</evidence>
<comment type="caution">
    <text evidence="8">The sequence shown here is derived from an EMBL/GenBank/DDBJ whole genome shotgun (WGS) entry which is preliminary data.</text>
</comment>
<dbReference type="Gene3D" id="3.40.30.10">
    <property type="entry name" value="Glutaredoxin"/>
    <property type="match status" value="1"/>
</dbReference>
<dbReference type="PANTHER" id="PTHR13887">
    <property type="entry name" value="GLUTATHIONE S-TRANSFERASE KAPPA"/>
    <property type="match status" value="1"/>
</dbReference>
<dbReference type="InterPro" id="IPR001853">
    <property type="entry name" value="DSBA-like_thioredoxin_dom"/>
</dbReference>
<protein>
    <submittedName>
        <fullName evidence="8">DsbA family protein</fullName>
    </submittedName>
</protein>
<keyword evidence="9" id="KW-1185">Reference proteome</keyword>
<evidence type="ECO:0000313" key="9">
    <source>
        <dbReference type="Proteomes" id="UP001224997"/>
    </source>
</evidence>
<organism evidence="8 9">
    <name type="scientific">Paracoccus spongiarum</name>
    <dbReference type="NCBI Taxonomy" id="3064387"/>
    <lineage>
        <taxon>Bacteria</taxon>
        <taxon>Pseudomonadati</taxon>
        <taxon>Pseudomonadota</taxon>
        <taxon>Alphaproteobacteria</taxon>
        <taxon>Rhodobacterales</taxon>
        <taxon>Paracoccaceae</taxon>
        <taxon>Paracoccus</taxon>
    </lineage>
</organism>
<feature type="domain" description="DSBA-like thioredoxin" evidence="6">
    <location>
        <begin position="103"/>
        <end position="238"/>
    </location>
</feature>
<dbReference type="Pfam" id="PF01323">
    <property type="entry name" value="DSBA"/>
    <property type="match status" value="1"/>
</dbReference>
<dbReference type="Pfam" id="PF18312">
    <property type="entry name" value="ScsC_N"/>
    <property type="match status" value="1"/>
</dbReference>
<keyword evidence="3" id="KW-1015">Disulfide bond</keyword>
<feature type="domain" description="Copper resistance protein ScsC N-terminal" evidence="7">
    <location>
        <begin position="37"/>
        <end position="70"/>
    </location>
</feature>
<name>A0ABT9J7A5_9RHOB</name>
<proteinExistence type="predicted"/>
<evidence type="ECO:0000256" key="1">
    <source>
        <dbReference type="ARBA" id="ARBA00022729"/>
    </source>
</evidence>
<feature type="chain" id="PRO_5046194841" evidence="5">
    <location>
        <begin position="28"/>
        <end position="257"/>
    </location>
</feature>
<keyword evidence="1 5" id="KW-0732">Signal</keyword>
<feature type="signal peptide" evidence="5">
    <location>
        <begin position="1"/>
        <end position="27"/>
    </location>
</feature>